<evidence type="ECO:0000313" key="2">
    <source>
        <dbReference type="EMBL" id="KAF8909722.1"/>
    </source>
</evidence>
<feature type="compositionally biased region" description="Low complexity" evidence="1">
    <location>
        <begin position="132"/>
        <end position="143"/>
    </location>
</feature>
<dbReference type="Proteomes" id="UP000724874">
    <property type="component" value="Unassembled WGS sequence"/>
</dbReference>
<organism evidence="2 3">
    <name type="scientific">Gymnopilus junonius</name>
    <name type="common">Spectacular rustgill mushroom</name>
    <name type="synonym">Gymnopilus spectabilis subsp. junonius</name>
    <dbReference type="NCBI Taxonomy" id="109634"/>
    <lineage>
        <taxon>Eukaryota</taxon>
        <taxon>Fungi</taxon>
        <taxon>Dikarya</taxon>
        <taxon>Basidiomycota</taxon>
        <taxon>Agaricomycotina</taxon>
        <taxon>Agaricomycetes</taxon>
        <taxon>Agaricomycetidae</taxon>
        <taxon>Agaricales</taxon>
        <taxon>Agaricineae</taxon>
        <taxon>Hymenogastraceae</taxon>
        <taxon>Gymnopilus</taxon>
    </lineage>
</organism>
<feature type="compositionally biased region" description="Basic and acidic residues" evidence="1">
    <location>
        <begin position="116"/>
        <end position="130"/>
    </location>
</feature>
<keyword evidence="3" id="KW-1185">Reference proteome</keyword>
<comment type="caution">
    <text evidence="2">The sequence shown here is derived from an EMBL/GenBank/DDBJ whole genome shotgun (WGS) entry which is preliminary data.</text>
</comment>
<reference evidence="2" key="1">
    <citation type="submission" date="2020-11" db="EMBL/GenBank/DDBJ databases">
        <authorList>
            <consortium name="DOE Joint Genome Institute"/>
            <person name="Ahrendt S."/>
            <person name="Riley R."/>
            <person name="Andreopoulos W."/>
            <person name="LaButti K."/>
            <person name="Pangilinan J."/>
            <person name="Ruiz-duenas F.J."/>
            <person name="Barrasa J.M."/>
            <person name="Sanchez-Garcia M."/>
            <person name="Camarero S."/>
            <person name="Miyauchi S."/>
            <person name="Serrano A."/>
            <person name="Linde D."/>
            <person name="Babiker R."/>
            <person name="Drula E."/>
            <person name="Ayuso-Fernandez I."/>
            <person name="Pacheco R."/>
            <person name="Padilla G."/>
            <person name="Ferreira P."/>
            <person name="Barriuso J."/>
            <person name="Kellner H."/>
            <person name="Castanera R."/>
            <person name="Alfaro M."/>
            <person name="Ramirez L."/>
            <person name="Pisabarro A.G."/>
            <person name="Kuo A."/>
            <person name="Tritt A."/>
            <person name="Lipzen A."/>
            <person name="He G."/>
            <person name="Yan M."/>
            <person name="Ng V."/>
            <person name="Cullen D."/>
            <person name="Martin F."/>
            <person name="Rosso M.-N."/>
            <person name="Henrissat B."/>
            <person name="Hibbett D."/>
            <person name="Martinez A.T."/>
            <person name="Grigoriev I.V."/>
        </authorList>
    </citation>
    <scope>NUCLEOTIDE SEQUENCE</scope>
    <source>
        <strain evidence="2">AH 44721</strain>
    </source>
</reference>
<dbReference type="AlphaFoldDB" id="A0A9P5NYJ5"/>
<name>A0A9P5NYJ5_GYMJU</name>
<dbReference type="OrthoDB" id="10493938at2759"/>
<feature type="region of interest" description="Disordered" evidence="1">
    <location>
        <begin position="116"/>
        <end position="150"/>
    </location>
</feature>
<dbReference type="EMBL" id="JADNYJ010000008">
    <property type="protein sequence ID" value="KAF8909722.1"/>
    <property type="molecule type" value="Genomic_DNA"/>
</dbReference>
<accession>A0A9P5NYJ5</accession>
<evidence type="ECO:0000256" key="1">
    <source>
        <dbReference type="SAM" id="MobiDB-lite"/>
    </source>
</evidence>
<protein>
    <submittedName>
        <fullName evidence="2">Uncharacterized protein</fullName>
    </submittedName>
</protein>
<gene>
    <name evidence="2" type="ORF">CPB84DRAFT_1765302</name>
</gene>
<proteinExistence type="predicted"/>
<sequence>MSFSIQGLPVNVKYSPDAVVSRISAEVWRSSLLVTSISVGTSSAAFTCVVKFIIDPYMEDCDVVLGSEWKDICDAQCIIPLSLAPLPVYEVPKSELSSTYLDNVLLPSVPPPVAIRNDHNSGNDLPEHSSRTRSSSPSSSAADPRPRHLV</sequence>
<evidence type="ECO:0000313" key="3">
    <source>
        <dbReference type="Proteomes" id="UP000724874"/>
    </source>
</evidence>